<proteinExistence type="predicted"/>
<name>A0A1T4T401_9ACTN</name>
<evidence type="ECO:0000313" key="3">
    <source>
        <dbReference type="Proteomes" id="UP000190637"/>
    </source>
</evidence>
<sequence length="94" mass="10252">MSDSAQLDHIVTLIRKALADRPHVAELEGLAAETELGAAGIDSLDLIVVFSHFEKRWGIPFEDAEIDPSMFDTVGDLAARLLAQARAHGKELTR</sequence>
<evidence type="ECO:0000259" key="1">
    <source>
        <dbReference type="PROSITE" id="PS50075"/>
    </source>
</evidence>
<dbReference type="AlphaFoldDB" id="A0A1T4T401"/>
<dbReference type="STRING" id="1122192.SAMN02745673_04432"/>
<organism evidence="2 3">
    <name type="scientific">Marinactinospora thermotolerans DSM 45154</name>
    <dbReference type="NCBI Taxonomy" id="1122192"/>
    <lineage>
        <taxon>Bacteria</taxon>
        <taxon>Bacillati</taxon>
        <taxon>Actinomycetota</taxon>
        <taxon>Actinomycetes</taxon>
        <taxon>Streptosporangiales</taxon>
        <taxon>Nocardiopsidaceae</taxon>
        <taxon>Marinactinospora</taxon>
    </lineage>
</organism>
<dbReference type="Proteomes" id="UP000190637">
    <property type="component" value="Unassembled WGS sequence"/>
</dbReference>
<gene>
    <name evidence="2" type="ORF">SAMN02745673_04432</name>
</gene>
<dbReference type="Pfam" id="PF00550">
    <property type="entry name" value="PP-binding"/>
    <property type="match status" value="1"/>
</dbReference>
<dbReference type="EMBL" id="FUWS01000014">
    <property type="protein sequence ID" value="SKA35202.1"/>
    <property type="molecule type" value="Genomic_DNA"/>
</dbReference>
<dbReference type="PROSITE" id="PS50075">
    <property type="entry name" value="CARRIER"/>
    <property type="match status" value="1"/>
</dbReference>
<keyword evidence="3" id="KW-1185">Reference proteome</keyword>
<feature type="domain" description="Carrier" evidence="1">
    <location>
        <begin position="8"/>
        <end position="85"/>
    </location>
</feature>
<dbReference type="OrthoDB" id="4216798at2"/>
<dbReference type="SUPFAM" id="SSF47336">
    <property type="entry name" value="ACP-like"/>
    <property type="match status" value="1"/>
</dbReference>
<evidence type="ECO:0000313" key="2">
    <source>
        <dbReference type="EMBL" id="SKA35202.1"/>
    </source>
</evidence>
<dbReference type="Gene3D" id="1.10.1200.10">
    <property type="entry name" value="ACP-like"/>
    <property type="match status" value="1"/>
</dbReference>
<accession>A0A1T4T401</accession>
<reference evidence="2 3" key="1">
    <citation type="submission" date="2017-02" db="EMBL/GenBank/DDBJ databases">
        <authorList>
            <person name="Peterson S.W."/>
        </authorList>
    </citation>
    <scope>NUCLEOTIDE SEQUENCE [LARGE SCALE GENOMIC DNA]</scope>
    <source>
        <strain evidence="2 3">DSM 45154</strain>
    </source>
</reference>
<dbReference type="InterPro" id="IPR036736">
    <property type="entry name" value="ACP-like_sf"/>
</dbReference>
<dbReference type="RefSeq" id="WP_078763667.1">
    <property type="nucleotide sequence ID" value="NZ_FUWS01000014.1"/>
</dbReference>
<protein>
    <submittedName>
        <fullName evidence="2">Phosphopantetheine attachment site</fullName>
    </submittedName>
</protein>
<dbReference type="InterPro" id="IPR009081">
    <property type="entry name" value="PP-bd_ACP"/>
</dbReference>